<sequence length="54" mass="5738">MLHHTRECYTTCGGYPPGTGMSKIATKCRVPYFAAKTSLLAPEPAAAVLGRGRV</sequence>
<reference evidence="1" key="1">
    <citation type="journal article" date="2017" name="Nature">
        <title>The sunflower genome provides insights into oil metabolism, flowering and Asterid evolution.</title>
        <authorList>
            <person name="Badouin H."/>
            <person name="Gouzy J."/>
            <person name="Grassa C.J."/>
            <person name="Murat F."/>
            <person name="Staton S.E."/>
            <person name="Cottret L."/>
            <person name="Lelandais-Briere C."/>
            <person name="Owens G.L."/>
            <person name="Carrere S."/>
            <person name="Mayjonade B."/>
            <person name="Legrand L."/>
            <person name="Gill N."/>
            <person name="Kane N.C."/>
            <person name="Bowers J.E."/>
            <person name="Hubner S."/>
            <person name="Bellec A."/>
            <person name="Berard A."/>
            <person name="Berges H."/>
            <person name="Blanchet N."/>
            <person name="Boniface M.C."/>
            <person name="Brunel D."/>
            <person name="Catrice O."/>
            <person name="Chaidir N."/>
            <person name="Claudel C."/>
            <person name="Donnadieu C."/>
            <person name="Faraut T."/>
            <person name="Fievet G."/>
            <person name="Helmstetter N."/>
            <person name="King M."/>
            <person name="Knapp S.J."/>
            <person name="Lai Z."/>
            <person name="Le Paslier M.C."/>
            <person name="Lippi Y."/>
            <person name="Lorenzon L."/>
            <person name="Mandel J.R."/>
            <person name="Marage G."/>
            <person name="Marchand G."/>
            <person name="Marquand E."/>
            <person name="Bret-Mestries E."/>
            <person name="Morien E."/>
            <person name="Nambeesan S."/>
            <person name="Nguyen T."/>
            <person name="Pegot-Espagnet P."/>
            <person name="Pouilly N."/>
            <person name="Raftis F."/>
            <person name="Sallet E."/>
            <person name="Schiex T."/>
            <person name="Thomas J."/>
            <person name="Vandecasteele C."/>
            <person name="Vares D."/>
            <person name="Vear F."/>
            <person name="Vautrin S."/>
            <person name="Crespi M."/>
            <person name="Mangin B."/>
            <person name="Burke J.M."/>
            <person name="Salse J."/>
            <person name="Munos S."/>
            <person name="Vincourt P."/>
            <person name="Rieseberg L.H."/>
            <person name="Langlade N.B."/>
        </authorList>
    </citation>
    <scope>NUCLEOTIDE SEQUENCE</scope>
    <source>
        <tissue evidence="1">Leaves</tissue>
    </source>
</reference>
<evidence type="ECO:0000313" key="2">
    <source>
        <dbReference type="Proteomes" id="UP000215914"/>
    </source>
</evidence>
<reference evidence="1" key="2">
    <citation type="submission" date="2020-06" db="EMBL/GenBank/DDBJ databases">
        <title>Helianthus annuus Genome sequencing and assembly Release 2.</title>
        <authorList>
            <person name="Gouzy J."/>
            <person name="Langlade N."/>
            <person name="Munos S."/>
        </authorList>
    </citation>
    <scope>NUCLEOTIDE SEQUENCE</scope>
    <source>
        <tissue evidence="1">Leaves</tissue>
    </source>
</reference>
<dbReference type="Gramene" id="mRNA:HanXRQr2_Chr11g0470361">
    <property type="protein sequence ID" value="mRNA:HanXRQr2_Chr11g0470361"/>
    <property type="gene ID" value="HanXRQr2_Chr11g0470361"/>
</dbReference>
<organism evidence="1 2">
    <name type="scientific">Helianthus annuus</name>
    <name type="common">Common sunflower</name>
    <dbReference type="NCBI Taxonomy" id="4232"/>
    <lineage>
        <taxon>Eukaryota</taxon>
        <taxon>Viridiplantae</taxon>
        <taxon>Streptophyta</taxon>
        <taxon>Embryophyta</taxon>
        <taxon>Tracheophyta</taxon>
        <taxon>Spermatophyta</taxon>
        <taxon>Magnoliopsida</taxon>
        <taxon>eudicotyledons</taxon>
        <taxon>Gunneridae</taxon>
        <taxon>Pentapetalae</taxon>
        <taxon>asterids</taxon>
        <taxon>campanulids</taxon>
        <taxon>Asterales</taxon>
        <taxon>Asteraceae</taxon>
        <taxon>Asteroideae</taxon>
        <taxon>Heliantheae alliance</taxon>
        <taxon>Heliantheae</taxon>
        <taxon>Helianthus</taxon>
    </lineage>
</organism>
<dbReference type="EMBL" id="MNCJ02000326">
    <property type="protein sequence ID" value="KAF5780301.1"/>
    <property type="molecule type" value="Genomic_DNA"/>
</dbReference>
<comment type="caution">
    <text evidence="1">The sequence shown here is derived from an EMBL/GenBank/DDBJ whole genome shotgun (WGS) entry which is preliminary data.</text>
</comment>
<proteinExistence type="predicted"/>
<evidence type="ECO:0000313" key="1">
    <source>
        <dbReference type="EMBL" id="KAF5780301.1"/>
    </source>
</evidence>
<gene>
    <name evidence="1" type="ORF">HanXRQr2_Chr11g0470361</name>
</gene>
<protein>
    <submittedName>
        <fullName evidence="1">Uncharacterized protein</fullName>
    </submittedName>
</protein>
<accession>A0A9K3HKZ3</accession>
<dbReference type="AlphaFoldDB" id="A0A9K3HKZ3"/>
<keyword evidence="2" id="KW-1185">Reference proteome</keyword>
<name>A0A9K3HKZ3_HELAN</name>
<dbReference type="Proteomes" id="UP000215914">
    <property type="component" value="Unassembled WGS sequence"/>
</dbReference>